<dbReference type="EMBL" id="JAFEKC020000004">
    <property type="protein sequence ID" value="KAK0515320.1"/>
    <property type="molecule type" value="Genomic_DNA"/>
</dbReference>
<dbReference type="Gene3D" id="1.10.287.110">
    <property type="entry name" value="DnaJ domain"/>
    <property type="match status" value="1"/>
</dbReference>
<keyword evidence="1" id="KW-0732">Signal</keyword>
<feature type="domain" description="J" evidence="2">
    <location>
        <begin position="23"/>
        <end position="88"/>
    </location>
</feature>
<dbReference type="GO" id="GO:0006457">
    <property type="term" value="P:protein folding"/>
    <property type="evidence" value="ECO:0007669"/>
    <property type="project" value="InterPro"/>
</dbReference>
<dbReference type="InterPro" id="IPR044713">
    <property type="entry name" value="DNJA1/2-like"/>
</dbReference>
<comment type="caution">
    <text evidence="3">The sequence shown here is derived from an EMBL/GenBank/DDBJ whole genome shotgun (WGS) entry which is preliminary data.</text>
</comment>
<dbReference type="Pfam" id="PF00226">
    <property type="entry name" value="DnaJ"/>
    <property type="match status" value="1"/>
</dbReference>
<dbReference type="CDD" id="cd06257">
    <property type="entry name" value="DnaJ"/>
    <property type="match status" value="1"/>
</dbReference>
<reference evidence="3" key="1">
    <citation type="submission" date="2023-03" db="EMBL/GenBank/DDBJ databases">
        <title>Complete genome of Cladonia borealis.</title>
        <authorList>
            <person name="Park H."/>
        </authorList>
    </citation>
    <scope>NUCLEOTIDE SEQUENCE</scope>
    <source>
        <strain evidence="3">ANT050790</strain>
    </source>
</reference>
<organism evidence="3 4">
    <name type="scientific">Cladonia borealis</name>
    <dbReference type="NCBI Taxonomy" id="184061"/>
    <lineage>
        <taxon>Eukaryota</taxon>
        <taxon>Fungi</taxon>
        <taxon>Dikarya</taxon>
        <taxon>Ascomycota</taxon>
        <taxon>Pezizomycotina</taxon>
        <taxon>Lecanoromycetes</taxon>
        <taxon>OSLEUM clade</taxon>
        <taxon>Lecanoromycetidae</taxon>
        <taxon>Lecanorales</taxon>
        <taxon>Lecanorineae</taxon>
        <taxon>Cladoniaceae</taxon>
        <taxon>Cladonia</taxon>
    </lineage>
</organism>
<accession>A0AA39R5Q3</accession>
<proteinExistence type="predicted"/>
<dbReference type="PANTHER" id="PTHR43888">
    <property type="entry name" value="DNAJ-LIKE-2, ISOFORM A-RELATED"/>
    <property type="match status" value="1"/>
</dbReference>
<evidence type="ECO:0000313" key="4">
    <source>
        <dbReference type="Proteomes" id="UP001166286"/>
    </source>
</evidence>
<dbReference type="PROSITE" id="PS50076">
    <property type="entry name" value="DNAJ_2"/>
    <property type="match status" value="1"/>
</dbReference>
<dbReference type="Proteomes" id="UP001166286">
    <property type="component" value="Unassembled WGS sequence"/>
</dbReference>
<feature type="chain" id="PRO_5041451375" description="J domain-containing protein" evidence="1">
    <location>
        <begin position="21"/>
        <end position="208"/>
    </location>
</feature>
<feature type="signal peptide" evidence="1">
    <location>
        <begin position="1"/>
        <end position="20"/>
    </location>
</feature>
<dbReference type="SUPFAM" id="SSF46565">
    <property type="entry name" value="Chaperone J-domain"/>
    <property type="match status" value="1"/>
</dbReference>
<dbReference type="InterPro" id="IPR001623">
    <property type="entry name" value="DnaJ_domain"/>
</dbReference>
<dbReference type="GO" id="GO:0030544">
    <property type="term" value="F:Hsp70 protein binding"/>
    <property type="evidence" value="ECO:0007669"/>
    <property type="project" value="InterPro"/>
</dbReference>
<evidence type="ECO:0000313" key="3">
    <source>
        <dbReference type="EMBL" id="KAK0515320.1"/>
    </source>
</evidence>
<dbReference type="InterPro" id="IPR036869">
    <property type="entry name" value="J_dom_sf"/>
</dbReference>
<gene>
    <name evidence="3" type="ORF">JMJ35_002699</name>
</gene>
<name>A0AA39R5Q3_9LECA</name>
<dbReference type="PRINTS" id="PR00625">
    <property type="entry name" value="JDOMAIN"/>
</dbReference>
<evidence type="ECO:0000256" key="1">
    <source>
        <dbReference type="SAM" id="SignalP"/>
    </source>
</evidence>
<dbReference type="SMART" id="SM00271">
    <property type="entry name" value="DnaJ"/>
    <property type="match status" value="1"/>
</dbReference>
<protein>
    <recommendedName>
        <fullName evidence="2">J domain-containing protein</fullName>
    </recommendedName>
</protein>
<evidence type="ECO:0000259" key="2">
    <source>
        <dbReference type="PROSITE" id="PS50076"/>
    </source>
</evidence>
<sequence length="208" mass="23468">MLFLLPTLLLCCLLPTLALCAEDFYKLLNIDKSASERDIKKAYRLLSKKYHPDKNPGNESASQKFVQIAEAYDALSTPETRRIYDQYGHEGLAQHQAGRSGSGSHDPFDLFSRFFGGSGHFGHSSGQRRGPDMEGEGMPVWVAEQEQERAGEEEYGVLVVEYVVVLPDQVEKGMEKEFWALWEKWRKKIGVDLGKDSGRPPAKEKSEL</sequence>
<dbReference type="AlphaFoldDB" id="A0AA39R5Q3"/>
<keyword evidence="4" id="KW-1185">Reference proteome</keyword>